<accession>A0A8J3JRD9</accession>
<dbReference type="Proteomes" id="UP000601223">
    <property type="component" value="Unassembled WGS sequence"/>
</dbReference>
<reference evidence="3 4" key="1">
    <citation type="submission" date="2021-01" db="EMBL/GenBank/DDBJ databases">
        <title>Whole genome shotgun sequence of Catellatospora bangladeshensis NBRC 107357.</title>
        <authorList>
            <person name="Komaki H."/>
            <person name="Tamura T."/>
        </authorList>
    </citation>
    <scope>NUCLEOTIDE SEQUENCE [LARGE SCALE GENOMIC DNA]</scope>
    <source>
        <strain evidence="3 4">NBRC 107357</strain>
    </source>
</reference>
<keyword evidence="4" id="KW-1185">Reference proteome</keyword>
<organism evidence="3 4">
    <name type="scientific">Catellatospora bangladeshensis</name>
    <dbReference type="NCBI Taxonomy" id="310355"/>
    <lineage>
        <taxon>Bacteria</taxon>
        <taxon>Bacillati</taxon>
        <taxon>Actinomycetota</taxon>
        <taxon>Actinomycetes</taxon>
        <taxon>Micromonosporales</taxon>
        <taxon>Micromonosporaceae</taxon>
        <taxon>Catellatospora</taxon>
    </lineage>
</organism>
<keyword evidence="2" id="KW-0732">Signal</keyword>
<feature type="region of interest" description="Disordered" evidence="1">
    <location>
        <begin position="28"/>
        <end position="74"/>
    </location>
</feature>
<evidence type="ECO:0000256" key="1">
    <source>
        <dbReference type="SAM" id="MobiDB-lite"/>
    </source>
</evidence>
<name>A0A8J3JRD9_9ACTN</name>
<feature type="signal peptide" evidence="2">
    <location>
        <begin position="1"/>
        <end position="25"/>
    </location>
</feature>
<evidence type="ECO:0000313" key="4">
    <source>
        <dbReference type="Proteomes" id="UP000601223"/>
    </source>
</evidence>
<feature type="chain" id="PRO_5035204573" description="DUF5666 domain-containing protein" evidence="2">
    <location>
        <begin position="26"/>
        <end position="148"/>
    </location>
</feature>
<dbReference type="EMBL" id="BONF01000048">
    <property type="protein sequence ID" value="GIF85552.1"/>
    <property type="molecule type" value="Genomic_DNA"/>
</dbReference>
<feature type="compositionally biased region" description="Low complexity" evidence="1">
    <location>
        <begin position="38"/>
        <end position="49"/>
    </location>
</feature>
<protein>
    <recommendedName>
        <fullName evidence="5">DUF5666 domain-containing protein</fullName>
    </recommendedName>
</protein>
<evidence type="ECO:0000256" key="2">
    <source>
        <dbReference type="SAM" id="SignalP"/>
    </source>
</evidence>
<proteinExistence type="predicted"/>
<evidence type="ECO:0008006" key="5">
    <source>
        <dbReference type="Google" id="ProtNLM"/>
    </source>
</evidence>
<dbReference type="RefSeq" id="WP_203755630.1">
    <property type="nucleotide sequence ID" value="NZ_BONF01000048.1"/>
</dbReference>
<dbReference type="PROSITE" id="PS51257">
    <property type="entry name" value="PROKAR_LIPOPROTEIN"/>
    <property type="match status" value="1"/>
</dbReference>
<dbReference type="AlphaFoldDB" id="A0A8J3JRD9"/>
<gene>
    <name evidence="3" type="ORF">Cba03nite_69010</name>
</gene>
<comment type="caution">
    <text evidence="3">The sequence shown here is derived from an EMBL/GenBank/DDBJ whole genome shotgun (WGS) entry which is preliminary data.</text>
</comment>
<sequence>MMTRSPLIHLLTGALLGGLLLTGCAPTEEPEVGSSVTPQPSAPGASPSGFLPPSPTAKPKPGASGPVVPPPAKDGVVITATGTVERIDLEGGCTVLRTPGVTYQLLGGDPAQLKPGTKVTVKGRTRPDVMTVCQVGPVLEVISAAPAS</sequence>
<evidence type="ECO:0000313" key="3">
    <source>
        <dbReference type="EMBL" id="GIF85552.1"/>
    </source>
</evidence>